<evidence type="ECO:0000313" key="2">
    <source>
        <dbReference type="Proteomes" id="UP000078396"/>
    </source>
</evidence>
<evidence type="ECO:0000313" key="1">
    <source>
        <dbReference type="EMBL" id="OAN36780.1"/>
    </source>
</evidence>
<sequence length="228" mass="23950">MTFALRGALVEYGSDFLGPLPNVVVFAINPESMTRTIQIPARPTGTAARETTQAGEVPVEKFTVKVELDASQNLDAPVDVSLARAFGVGPALAALEKMARPASAGLLGAAIGAAVDAIGSALGLGGGDDAPTQPIPREKYPRILFIWGPTRVLPVVIESMSISELQYDYLLNPVRAEVTIGFAVNQPSKCSDDIIAQGATTYTDTVKEAQALINLVNSVALVIDMIPF</sequence>
<dbReference type="Proteomes" id="UP000078396">
    <property type="component" value="Unassembled WGS sequence"/>
</dbReference>
<dbReference type="AlphaFoldDB" id="A0A178LS26"/>
<proteinExistence type="predicted"/>
<protein>
    <submittedName>
        <fullName evidence="1">Uncharacterized protein</fullName>
    </submittedName>
</protein>
<gene>
    <name evidence="1" type="ORF">A4X20_06180</name>
</gene>
<dbReference type="RefSeq" id="WP_064282985.1">
    <property type="nucleotide sequence ID" value="NZ_LWCS01000032.1"/>
</dbReference>
<dbReference type="EMBL" id="LWCS01000032">
    <property type="protein sequence ID" value="OAN36780.1"/>
    <property type="molecule type" value="Genomic_DNA"/>
</dbReference>
<dbReference type="OrthoDB" id="661223at2"/>
<organism evidence="1 2">
    <name type="scientific">Mycolicibacterium iranicum</name>
    <name type="common">Mycobacterium iranicum</name>
    <dbReference type="NCBI Taxonomy" id="912594"/>
    <lineage>
        <taxon>Bacteria</taxon>
        <taxon>Bacillati</taxon>
        <taxon>Actinomycetota</taxon>
        <taxon>Actinomycetes</taxon>
        <taxon>Mycobacteriales</taxon>
        <taxon>Mycobacteriaceae</taxon>
        <taxon>Mycolicibacterium</taxon>
    </lineage>
</organism>
<comment type="caution">
    <text evidence="1">The sequence shown here is derived from an EMBL/GenBank/DDBJ whole genome shotgun (WGS) entry which is preliminary data.</text>
</comment>
<reference evidence="1 2" key="1">
    <citation type="submission" date="2016-04" db="EMBL/GenBank/DDBJ databases">
        <title>Draft Genome Sequences of Staphylococcus capitis Strain H36, S. capitis Strain H65, S. cohnii Strain H62, S. hominis Strain H69, Mycobacterium iranicum Strain H39, Plantibacter sp. Strain H53, Pseudomonas oryzihabitans Strain H72, and Microbacterium sp. Strain H83, isolated from residential settings.</title>
        <authorList>
            <person name="Lymperopoulou D."/>
            <person name="Adams R.I."/>
            <person name="Lindow S."/>
            <person name="Coil D.A."/>
            <person name="Jospin G."/>
            <person name="Eisen J.A."/>
        </authorList>
    </citation>
    <scope>NUCLEOTIDE SEQUENCE [LARGE SCALE GENOMIC DNA]</scope>
    <source>
        <strain evidence="1 2">H39</strain>
    </source>
</reference>
<name>A0A178LS26_MYCIR</name>
<accession>A0A178LS26</accession>